<dbReference type="InterPro" id="IPR006644">
    <property type="entry name" value="Cadg"/>
</dbReference>
<keyword evidence="4" id="KW-1185">Reference proteome</keyword>
<dbReference type="InterPro" id="IPR013517">
    <property type="entry name" value="FG-GAP"/>
</dbReference>
<dbReference type="Pfam" id="PF01839">
    <property type="entry name" value="FG-GAP"/>
    <property type="match status" value="2"/>
</dbReference>
<proteinExistence type="predicted"/>
<dbReference type="PANTHER" id="PTHR46580:SF2">
    <property type="entry name" value="MAM DOMAIN-CONTAINING PROTEIN"/>
    <property type="match status" value="1"/>
</dbReference>
<dbReference type="AlphaFoldDB" id="A0A327X305"/>
<dbReference type="Gene3D" id="2.60.40.10">
    <property type="entry name" value="Immunoglobulins"/>
    <property type="match status" value="1"/>
</dbReference>
<accession>A0A327X305</accession>
<dbReference type="InterPro" id="IPR028994">
    <property type="entry name" value="Integrin_alpha_N"/>
</dbReference>
<dbReference type="GO" id="GO:0016020">
    <property type="term" value="C:membrane"/>
    <property type="evidence" value="ECO:0007669"/>
    <property type="project" value="InterPro"/>
</dbReference>
<dbReference type="EMBL" id="QLMC01000002">
    <property type="protein sequence ID" value="RAK00039.1"/>
    <property type="molecule type" value="Genomic_DNA"/>
</dbReference>
<dbReference type="Gene3D" id="2.30.30.100">
    <property type="match status" value="8"/>
</dbReference>
<dbReference type="SMART" id="SM00736">
    <property type="entry name" value="CADG"/>
    <property type="match status" value="1"/>
</dbReference>
<dbReference type="Pfam" id="PF13517">
    <property type="entry name" value="FG-GAP_3"/>
    <property type="match status" value="6"/>
</dbReference>
<dbReference type="SUPFAM" id="SSF49313">
    <property type="entry name" value="Cadherin-like"/>
    <property type="match status" value="1"/>
</dbReference>
<dbReference type="PANTHER" id="PTHR46580">
    <property type="entry name" value="SENSOR KINASE-RELATED"/>
    <property type="match status" value="1"/>
</dbReference>
<evidence type="ECO:0000259" key="2">
    <source>
        <dbReference type="SMART" id="SM00736"/>
    </source>
</evidence>
<comment type="caution">
    <text evidence="3">The sequence shown here is derived from an EMBL/GenBank/DDBJ whole genome shotgun (WGS) entry which is preliminary data.</text>
</comment>
<dbReference type="RefSeq" id="WP_111627818.1">
    <property type="nucleotide sequence ID" value="NZ_QLMC01000002.1"/>
</dbReference>
<reference evidence="3 4" key="1">
    <citation type="submission" date="2018-06" db="EMBL/GenBank/DDBJ databases">
        <title>Genomic Encyclopedia of Archaeal and Bacterial Type Strains, Phase II (KMG-II): from individual species to whole genera.</title>
        <authorList>
            <person name="Goeker M."/>
        </authorList>
    </citation>
    <scope>NUCLEOTIDE SEQUENCE [LARGE SCALE GENOMIC DNA]</scope>
    <source>
        <strain evidence="3 4">DSM 21851</strain>
    </source>
</reference>
<gene>
    <name evidence="3" type="ORF">LX87_01736</name>
</gene>
<dbReference type="OrthoDB" id="868906at2"/>
<evidence type="ECO:0000313" key="3">
    <source>
        <dbReference type="EMBL" id="RAK00039.1"/>
    </source>
</evidence>
<dbReference type="InterPro" id="IPR013783">
    <property type="entry name" value="Ig-like_fold"/>
</dbReference>
<dbReference type="Gene3D" id="2.130.10.130">
    <property type="entry name" value="Integrin alpha, N-terminal"/>
    <property type="match status" value="1"/>
</dbReference>
<evidence type="ECO:0000313" key="4">
    <source>
        <dbReference type="Proteomes" id="UP000248790"/>
    </source>
</evidence>
<sequence length="1136" mass="118335">MGNLLSMYLRQGSTHAAAPFMAFCGLLISILTSSASWGQCFQPTTVALNYVSFPAGNFPFSVAKGDFNDDGRLDVVTANSRASDVSVLLNNGDESFGPPTQFKVGDAPFAVVVGDFNTDGKPDLATANLSSNTVTILSGNGNGSFALSTTVAVGERPVALTVGDINQDGKPDLAVANSISSMVSILLNQGNGSFTVTHIDVGNRPVSVVIGDFNDDDKPDLAAAINESGAVSVLLGDGTGGFGSGTFVASITNIGFLATGDFNGDSKLDLAVTAPDEVQILLGTGFGSFNYGASSSGSGFREIVVEDMNGDSKLDLVFTRSDTQEVMVWFAQNDGTFTQTALYPFRTGAGPASVVAGDFTGDGKLDLVTASALSNTVSLLKAQPNGSFGSDARSPRAVTTGDFNGDGKLDLVTANYTSRNVTVLLRKSTGGFSPPVSFRVRLNPVAIQTADFTGDGKLDLATANSGSNDVSILTGNGNGTFDQIVNIPTGGSPSDLVAGDFNGDNKPDLAVANSNSDTVSVLLNNGSGGFNPVTNFAVGSRPIAIVMGDFNGDSYLDLVTANGKSYSLSVLLGNGDGGFSTKATIALNDGPKSLAVGDVDGDGYLDLAAGTVNVNIFWGDGTGNFTPGNIYAPTNQYIDALLTSDFNNDNQLDMAVVNTVDHTISVSLGGINGTYNQWTNFNVGAFPTSIALGDFNSDGTPDLVTANRGLDDVTILLNCTIPATNNTAPTVVNPVPAQVATLGQGFTLNLASTFTDAQTPNDLKLSAAGLPAGLSLSGKSISGTPSVAGVSTVTVTATDPGALSVNVTFTITVTSVPTPAGAFEGFLDKVECESIRGWAWDANQPNSPVTLEFFADGTRLGTAPADIFRPDLQEARKGNGAHAYRFETPQSLKDGKVHVISARIKDTDYVLKWAPKTLACGNANPDPGNPGEPPVGNGYYDGYLDKVECGTMRGWAWDASLPNNPVTVEFLADGQPIGTAPANIYRPDLKNANKGNGAHAYSFPTPASLKDGQPHQISARIANSSYTLRWAPKTLTCSPGSRLAFDSPERSTLWTVAVAGNPVEEDQVNVEIRHAQGQTLRLDLLDQKGRVMTGRWLDVQTARQQASLSLFGQASGLYLLRVYTAQRQQVVKVLKK</sequence>
<protein>
    <submittedName>
        <fullName evidence="3">Putative secreted protein (Por secretion system target)</fullName>
    </submittedName>
</protein>
<feature type="domain" description="Dystroglycan-type cadherin-like" evidence="2">
    <location>
        <begin position="730"/>
        <end position="820"/>
    </location>
</feature>
<organism evidence="3 4">
    <name type="scientific">Larkinella arboricola</name>
    <dbReference type="NCBI Taxonomy" id="643671"/>
    <lineage>
        <taxon>Bacteria</taxon>
        <taxon>Pseudomonadati</taxon>
        <taxon>Bacteroidota</taxon>
        <taxon>Cytophagia</taxon>
        <taxon>Cytophagales</taxon>
        <taxon>Spirosomataceae</taxon>
        <taxon>Larkinella</taxon>
    </lineage>
</organism>
<dbReference type="GO" id="GO:0005509">
    <property type="term" value="F:calcium ion binding"/>
    <property type="evidence" value="ECO:0007669"/>
    <property type="project" value="InterPro"/>
</dbReference>
<dbReference type="InterPro" id="IPR015919">
    <property type="entry name" value="Cadherin-like_sf"/>
</dbReference>
<dbReference type="Proteomes" id="UP000248790">
    <property type="component" value="Unassembled WGS sequence"/>
</dbReference>
<dbReference type="SUPFAM" id="SSF69318">
    <property type="entry name" value="Integrin alpha N-terminal domain"/>
    <property type="match status" value="3"/>
</dbReference>
<keyword evidence="1" id="KW-0732">Signal</keyword>
<name>A0A327X305_LARAB</name>
<evidence type="ECO:0000256" key="1">
    <source>
        <dbReference type="ARBA" id="ARBA00022729"/>
    </source>
</evidence>
<dbReference type="Pfam" id="PF05345">
    <property type="entry name" value="He_PIG"/>
    <property type="match status" value="1"/>
</dbReference>